<sequence>MDRLKKVRTPVRSAITKICNEVEAELTKTNPGLLDLQVLGKRMEKQMTDIQELDQKLLDMMLDEGCAQEEYDAEKEAIEEYQSKGIRTKFRIEERFVRPPSPSSSYASVYSDGQKKKTYKLPKIQIRKFNGELKEWLGFWSQFKKIHEDDELHDSDKLQYLVQAMVIGTRAHDLVTKYPQTTENYPKAVAALQQRFGNTKLLTQVYVRELLKMTWSAKSKEKMSLSKLYDSLDSHLQALDSLGVTREHTFLFPMVESSLQEDILMAWQRSAFYRKDGTQEVPPKSELDYLMEFLQQEVENEEQRSLARDGFVQPTQATPTPKDKKNGNPHQKNKYMEDDIHTAAGLMAAKIQCIFCDMTNHNSPDCRRAKNMTIDVKREKVRDKRVCYICLIPGHISKNCRVAIQCQLCGRKHQSVMCDGNPRREENDARRPEVQQQVNTAICNSNLSQNLEVLLKVVVVKVIGPAGAITVRLLVDEGSQVSYIGSRTIQKIGSKEEGIEYVRNMLLGGFVTDVHAEKLHKVQIQSLDGSQKKTWTLREIPIVCTSIPRVPKGPWIDRLKRNKIFLSDFHLAHVDEVDIEILIGSDLRAELCTGKKIELGANLTAEETVFGWVLGGPIPTPKNVASNLTISLASSQERSIQDMWSLETLGILDPVHVQTKKEEEEAAKQHFLTNVTRDEEGHYSASLPWINGEPERTLPTNRAIAERRLMSTTKKLVEKNMYEVYDGIFRGWEEEGIIEAVTESSPPDGHYLPHHPVFKPESTTTPVRPVFDASCKAAGKPSLNESLFKGPNLIELIPSVLHRFRQRNIGVISDVRKAFQMIGINKEDRNYQKFLWWEDSERKKVKVYEHARVVFGVTTSPFLLGAVFDLHLSKYEGEKKKIAQKLLKSLYVDNSITSVDTQNEMEEFKKMSTSMMTDAKMELREWESTITDASLNDEQRTTTSVLGMTWDKQADTISVLFDSIILDGPITKRKILSKLHQVFDPIGFTCPATLQPKLLLQDTWKYGVKWDEDLDEGTSSKFQEWMDQAHMLREIHIPRVMMISAPDSLQLHLFTDASKYAYAAVIYARSQKNDQVKVTLLQAKSRVAPVKGGTIPRLELIGCLIGARLMELVKSSLDVPITESFQWTDSTTALAWIQRDASLNRFVGNRVKEIRDKTSVENWRHVPGSKNPADLPSRGCTPSQLLESLWWEGPEWLKRPEADWPSNQVEVDEEEFASELVKTKMTFQSTRKSQWFQTKFSTYLKNVRVMAWISRFINNSKTAAGIEGRKEVGQLCISAIRNAERQVLKVIQDEALDTNDVSLNKKLSLVEVEGLVCVESRLLEKDDTDSFKWPVILPRHPLTAMMITELHRIYGHAGAQFLLCKLREKYWILGGRRTVKTILHQCPRCQRFDAKSMKVIPAALPKARVNSAEVFETTGVDLAGNLQLKDKTKAWVVLYTCAVYRCVHFDVVTSTSAEAFLGSLERFINQYGRPKSFYSDNGTNFVGVVNLMRSLDWEKVIEQMNVNSIKWTFNPPSAPWWGGWWERIVRSMKNQMRRMLGKAMLTYDELRTCLSTVQATINDRPLTTITEDGEDLIPLTPAMFLHPTRHSHFPEGQVIGADELRGTYRRMRVIQTKLQSRFRTEYLAHLIQKGKEKGSRPLQVGDIVMIGADNVKRFQWPMGRVLELIPGRDGKVRVVKAQTPHDYGLVRGSNGTYILKTVKKGRILTRPLQRVYPLEISGKEEIPVSEEVRKLAVQIHDERTATDMQDELATEDDRQKEVKTKRGRNLKPVARYGQWISHLSLQV</sequence>
<dbReference type="Pfam" id="PF05380">
    <property type="entry name" value="Peptidase_A17"/>
    <property type="match status" value="1"/>
</dbReference>
<evidence type="ECO:0000313" key="3">
    <source>
        <dbReference type="EMBL" id="OXA37808.1"/>
    </source>
</evidence>
<reference evidence="3 4" key="1">
    <citation type="submission" date="2015-12" db="EMBL/GenBank/DDBJ databases">
        <title>The genome of Folsomia candida.</title>
        <authorList>
            <person name="Faddeeva A."/>
            <person name="Derks M.F."/>
            <person name="Anvar Y."/>
            <person name="Smit S."/>
            <person name="Van Straalen N."/>
            <person name="Roelofs D."/>
        </authorList>
    </citation>
    <scope>NUCLEOTIDE SEQUENCE [LARGE SCALE GENOMIC DNA]</scope>
    <source>
        <strain evidence="3 4">VU population</strain>
        <tissue evidence="3">Whole body</tissue>
    </source>
</reference>
<organism evidence="3 4">
    <name type="scientific">Folsomia candida</name>
    <name type="common">Springtail</name>
    <dbReference type="NCBI Taxonomy" id="158441"/>
    <lineage>
        <taxon>Eukaryota</taxon>
        <taxon>Metazoa</taxon>
        <taxon>Ecdysozoa</taxon>
        <taxon>Arthropoda</taxon>
        <taxon>Hexapoda</taxon>
        <taxon>Collembola</taxon>
        <taxon>Entomobryomorpha</taxon>
        <taxon>Isotomoidea</taxon>
        <taxon>Isotomidae</taxon>
        <taxon>Proisotominae</taxon>
        <taxon>Folsomia</taxon>
    </lineage>
</organism>
<evidence type="ECO:0000313" key="4">
    <source>
        <dbReference type="Proteomes" id="UP000198287"/>
    </source>
</evidence>
<dbReference type="InterPro" id="IPR005312">
    <property type="entry name" value="DUF1759"/>
</dbReference>
<name>A0A226CZ30_FOLCA</name>
<dbReference type="GO" id="GO:0008270">
    <property type="term" value="F:zinc ion binding"/>
    <property type="evidence" value="ECO:0007669"/>
    <property type="project" value="InterPro"/>
</dbReference>
<evidence type="ECO:0000256" key="1">
    <source>
        <dbReference type="SAM" id="MobiDB-lite"/>
    </source>
</evidence>
<keyword evidence="4" id="KW-1185">Reference proteome</keyword>
<proteinExistence type="predicted"/>
<protein>
    <submittedName>
        <fullName evidence="3">Pro-Pol polyprotein</fullName>
    </submittedName>
</protein>
<dbReference type="OrthoDB" id="416987at2759"/>
<dbReference type="GO" id="GO:0042575">
    <property type="term" value="C:DNA polymerase complex"/>
    <property type="evidence" value="ECO:0007669"/>
    <property type="project" value="UniProtKB-ARBA"/>
</dbReference>
<dbReference type="PROSITE" id="PS50994">
    <property type="entry name" value="INTEGRASE"/>
    <property type="match status" value="1"/>
</dbReference>
<dbReference type="InterPro" id="IPR001878">
    <property type="entry name" value="Znf_CCHC"/>
</dbReference>
<dbReference type="GO" id="GO:0071897">
    <property type="term" value="P:DNA biosynthetic process"/>
    <property type="evidence" value="ECO:0007669"/>
    <property type="project" value="UniProtKB-ARBA"/>
</dbReference>
<feature type="region of interest" description="Disordered" evidence="1">
    <location>
        <begin position="304"/>
        <end position="334"/>
    </location>
</feature>
<dbReference type="PANTHER" id="PTHR47331">
    <property type="entry name" value="PHD-TYPE DOMAIN-CONTAINING PROTEIN"/>
    <property type="match status" value="1"/>
</dbReference>
<dbReference type="GO" id="GO:0015074">
    <property type="term" value="P:DNA integration"/>
    <property type="evidence" value="ECO:0007669"/>
    <property type="project" value="InterPro"/>
</dbReference>
<dbReference type="EMBL" id="LNIX01000052">
    <property type="protein sequence ID" value="OXA37808.1"/>
    <property type="molecule type" value="Genomic_DNA"/>
</dbReference>
<dbReference type="GO" id="GO:0003676">
    <property type="term" value="F:nucleic acid binding"/>
    <property type="evidence" value="ECO:0007669"/>
    <property type="project" value="InterPro"/>
</dbReference>
<dbReference type="Pfam" id="PF17921">
    <property type="entry name" value="Integrase_H2C2"/>
    <property type="match status" value="1"/>
</dbReference>
<dbReference type="Proteomes" id="UP000198287">
    <property type="component" value="Unassembled WGS sequence"/>
</dbReference>
<feature type="domain" description="Integrase catalytic" evidence="2">
    <location>
        <begin position="1401"/>
        <end position="1589"/>
    </location>
</feature>
<dbReference type="Gene3D" id="4.10.60.10">
    <property type="entry name" value="Zinc finger, CCHC-type"/>
    <property type="match status" value="1"/>
</dbReference>
<dbReference type="Pfam" id="PF18701">
    <property type="entry name" value="DUF5641"/>
    <property type="match status" value="1"/>
</dbReference>
<dbReference type="Gene3D" id="3.30.420.10">
    <property type="entry name" value="Ribonuclease H-like superfamily/Ribonuclease H"/>
    <property type="match status" value="1"/>
</dbReference>
<dbReference type="SMART" id="SM00343">
    <property type="entry name" value="ZnF_C2HC"/>
    <property type="match status" value="2"/>
</dbReference>
<dbReference type="InterPro" id="IPR008042">
    <property type="entry name" value="Retrotrans_Pao"/>
</dbReference>
<dbReference type="InterPro" id="IPR043502">
    <property type="entry name" value="DNA/RNA_pol_sf"/>
</dbReference>
<dbReference type="OMA" id="WESTITD"/>
<dbReference type="InterPro" id="IPR041588">
    <property type="entry name" value="Integrase_H2C2"/>
</dbReference>
<evidence type="ECO:0000259" key="2">
    <source>
        <dbReference type="PROSITE" id="PS50994"/>
    </source>
</evidence>
<dbReference type="InterPro" id="IPR012337">
    <property type="entry name" value="RNaseH-like_sf"/>
</dbReference>
<gene>
    <name evidence="3" type="ORF">Fcan01_27469</name>
</gene>
<dbReference type="SUPFAM" id="SSF56672">
    <property type="entry name" value="DNA/RNA polymerases"/>
    <property type="match status" value="1"/>
</dbReference>
<dbReference type="InterPro" id="IPR040676">
    <property type="entry name" value="DUF5641"/>
</dbReference>
<dbReference type="SUPFAM" id="SSF53098">
    <property type="entry name" value="Ribonuclease H-like"/>
    <property type="match status" value="1"/>
</dbReference>
<comment type="caution">
    <text evidence="3">The sequence shown here is derived from an EMBL/GenBank/DDBJ whole genome shotgun (WGS) entry which is preliminary data.</text>
</comment>
<dbReference type="Pfam" id="PF03564">
    <property type="entry name" value="DUF1759"/>
    <property type="match status" value="1"/>
</dbReference>
<dbReference type="InterPro" id="IPR036397">
    <property type="entry name" value="RNaseH_sf"/>
</dbReference>
<dbReference type="Gene3D" id="1.10.340.70">
    <property type="match status" value="1"/>
</dbReference>
<dbReference type="InterPro" id="IPR001584">
    <property type="entry name" value="Integrase_cat-core"/>
</dbReference>
<dbReference type="STRING" id="158441.A0A226CZ30"/>
<accession>A0A226CZ30</accession>
<dbReference type="PANTHER" id="PTHR47331:SF1">
    <property type="entry name" value="GAG-LIKE PROTEIN"/>
    <property type="match status" value="1"/>
</dbReference>